<dbReference type="PANTHER" id="PTHR43065:SF10">
    <property type="entry name" value="PEROXIDE STRESS-ACTIVATED HISTIDINE KINASE MAK3"/>
    <property type="match status" value="1"/>
</dbReference>
<dbReference type="InterPro" id="IPR035965">
    <property type="entry name" value="PAS-like_dom_sf"/>
</dbReference>
<keyword evidence="7" id="KW-0067">ATP-binding</keyword>
<dbReference type="InterPro" id="IPR013767">
    <property type="entry name" value="PAS_fold"/>
</dbReference>
<dbReference type="PROSITE" id="PS50109">
    <property type="entry name" value="HIS_KIN"/>
    <property type="match status" value="1"/>
</dbReference>
<evidence type="ECO:0000313" key="11">
    <source>
        <dbReference type="Proteomes" id="UP000318681"/>
    </source>
</evidence>
<name>A0A558R284_9SPHN</name>
<dbReference type="Pfam" id="PF02518">
    <property type="entry name" value="HATPase_c"/>
    <property type="match status" value="1"/>
</dbReference>
<evidence type="ECO:0000259" key="9">
    <source>
        <dbReference type="PROSITE" id="PS50109"/>
    </source>
</evidence>
<comment type="catalytic activity">
    <reaction evidence="1">
        <text>ATP + protein L-histidine = ADP + protein N-phospho-L-histidine.</text>
        <dbReference type="EC" id="2.7.13.3"/>
    </reaction>
</comment>
<dbReference type="InterPro" id="IPR036890">
    <property type="entry name" value="HATPase_C_sf"/>
</dbReference>
<evidence type="ECO:0000256" key="2">
    <source>
        <dbReference type="ARBA" id="ARBA00012438"/>
    </source>
</evidence>
<dbReference type="SUPFAM" id="SSF55785">
    <property type="entry name" value="PYP-like sensor domain (PAS domain)"/>
    <property type="match status" value="1"/>
</dbReference>
<dbReference type="Gene3D" id="3.30.565.10">
    <property type="entry name" value="Histidine kinase-like ATPase, C-terminal domain"/>
    <property type="match status" value="1"/>
</dbReference>
<evidence type="ECO:0000256" key="1">
    <source>
        <dbReference type="ARBA" id="ARBA00000085"/>
    </source>
</evidence>
<dbReference type="GO" id="GO:0006355">
    <property type="term" value="P:regulation of DNA-templated transcription"/>
    <property type="evidence" value="ECO:0007669"/>
    <property type="project" value="InterPro"/>
</dbReference>
<dbReference type="SUPFAM" id="SSF55874">
    <property type="entry name" value="ATPase domain of HSP90 chaperone/DNA topoisomerase II/histidine kinase"/>
    <property type="match status" value="1"/>
</dbReference>
<dbReference type="CDD" id="cd00082">
    <property type="entry name" value="HisKA"/>
    <property type="match status" value="1"/>
</dbReference>
<dbReference type="EC" id="2.7.13.3" evidence="2"/>
<dbReference type="Pfam" id="PF00989">
    <property type="entry name" value="PAS"/>
    <property type="match status" value="1"/>
</dbReference>
<keyword evidence="4" id="KW-0808">Transferase</keyword>
<evidence type="ECO:0000256" key="3">
    <source>
        <dbReference type="ARBA" id="ARBA00022553"/>
    </source>
</evidence>
<dbReference type="GO" id="GO:0000155">
    <property type="term" value="F:phosphorelay sensor kinase activity"/>
    <property type="evidence" value="ECO:0007669"/>
    <property type="project" value="InterPro"/>
</dbReference>
<evidence type="ECO:0000313" key="10">
    <source>
        <dbReference type="EMBL" id="TVV73491.1"/>
    </source>
</evidence>
<sequence>MALPRGGLIRFGRRAQPATGEPGAAELLAALPVAMLAIDPQGRITDANIAAETLLNLAYAGIVGRPLEALIGRAAEVLASEAPCAAYDIELALPDGRRQRVDLMAAPLPERADWKVVTIHLHVPAHLVARAGNRAGGGLTAVGAAAMLAHEIKNPLSGIRGAAQLLETTVDEGSRDLTRLIRDEVDRVAALIDRMEGFTDTRPLTLSPQNIHAVLGRAREVALQGFARGRAIREAYDPSLPAVLGHHDSLIQILINLMKNAAEASGGAITLRTAYRHGVSLRGAPGDSRRPLPIEVCVIDEGPGAPAGIADHLFDPFVTSKRSGGGLGLALVDKLVADHGGIVEYAREGTPPRTVFRLLLPRASTPA</sequence>
<dbReference type="PRINTS" id="PR00344">
    <property type="entry name" value="BCTRLSENSOR"/>
</dbReference>
<gene>
    <name evidence="10" type="ORF">FOY91_12190</name>
</gene>
<dbReference type="CDD" id="cd00130">
    <property type="entry name" value="PAS"/>
    <property type="match status" value="1"/>
</dbReference>
<evidence type="ECO:0000256" key="4">
    <source>
        <dbReference type="ARBA" id="ARBA00022679"/>
    </source>
</evidence>
<evidence type="ECO:0000256" key="7">
    <source>
        <dbReference type="ARBA" id="ARBA00022840"/>
    </source>
</evidence>
<dbReference type="OrthoDB" id="9789238at2"/>
<feature type="domain" description="Histidine kinase" evidence="9">
    <location>
        <begin position="147"/>
        <end position="364"/>
    </location>
</feature>
<dbReference type="InterPro" id="IPR000014">
    <property type="entry name" value="PAS"/>
</dbReference>
<protein>
    <recommendedName>
        <fullName evidence="2">histidine kinase</fullName>
        <ecNumber evidence="2">2.7.13.3</ecNumber>
    </recommendedName>
</protein>
<dbReference type="Gene3D" id="3.30.450.20">
    <property type="entry name" value="PAS domain"/>
    <property type="match status" value="1"/>
</dbReference>
<dbReference type="InterPro" id="IPR003661">
    <property type="entry name" value="HisK_dim/P_dom"/>
</dbReference>
<comment type="caution">
    <text evidence="10">The sequence shown here is derived from an EMBL/GenBank/DDBJ whole genome shotgun (WGS) entry which is preliminary data.</text>
</comment>
<dbReference type="EMBL" id="VNIM01000046">
    <property type="protein sequence ID" value="TVV73491.1"/>
    <property type="molecule type" value="Genomic_DNA"/>
</dbReference>
<dbReference type="Gene3D" id="1.10.287.130">
    <property type="match status" value="1"/>
</dbReference>
<evidence type="ECO:0000256" key="8">
    <source>
        <dbReference type="ARBA" id="ARBA00023012"/>
    </source>
</evidence>
<dbReference type="SMART" id="SM00387">
    <property type="entry name" value="HATPase_c"/>
    <property type="match status" value="1"/>
</dbReference>
<dbReference type="InterPro" id="IPR004358">
    <property type="entry name" value="Sig_transdc_His_kin-like_C"/>
</dbReference>
<dbReference type="AlphaFoldDB" id="A0A558R284"/>
<dbReference type="Pfam" id="PF00512">
    <property type="entry name" value="HisKA"/>
    <property type="match status" value="1"/>
</dbReference>
<evidence type="ECO:0000256" key="5">
    <source>
        <dbReference type="ARBA" id="ARBA00022741"/>
    </source>
</evidence>
<dbReference type="Proteomes" id="UP000318681">
    <property type="component" value="Unassembled WGS sequence"/>
</dbReference>
<dbReference type="InterPro" id="IPR003594">
    <property type="entry name" value="HATPase_dom"/>
</dbReference>
<keyword evidence="6" id="KW-0418">Kinase</keyword>
<keyword evidence="11" id="KW-1185">Reference proteome</keyword>
<reference evidence="10 11" key="1">
    <citation type="submission" date="2019-07" db="EMBL/GenBank/DDBJ databases">
        <title>Sphingomonas solaris sp. nov., isolated from a solar panel from Boston, Massachusetts.</title>
        <authorList>
            <person name="Tanner K."/>
            <person name="Pascual J."/>
            <person name="Mancuso C."/>
            <person name="Pereto J."/>
            <person name="Khalil A."/>
            <person name="Vilanova C."/>
        </authorList>
    </citation>
    <scope>NUCLEOTIDE SEQUENCE [LARGE SCALE GENOMIC DNA]</scope>
    <source>
        <strain evidence="10 11">R4DWN</strain>
    </source>
</reference>
<accession>A0A558R284</accession>
<keyword evidence="5" id="KW-0547">Nucleotide-binding</keyword>
<dbReference type="GO" id="GO:0005524">
    <property type="term" value="F:ATP binding"/>
    <property type="evidence" value="ECO:0007669"/>
    <property type="project" value="UniProtKB-KW"/>
</dbReference>
<dbReference type="SUPFAM" id="SSF47384">
    <property type="entry name" value="Homodimeric domain of signal transducing histidine kinase"/>
    <property type="match status" value="1"/>
</dbReference>
<keyword evidence="3" id="KW-0597">Phosphoprotein</keyword>
<organism evidence="10 11">
    <name type="scientific">Alterirhizorhabdus solaris</name>
    <dbReference type="NCBI Taxonomy" id="2529389"/>
    <lineage>
        <taxon>Bacteria</taxon>
        <taxon>Pseudomonadati</taxon>
        <taxon>Pseudomonadota</taxon>
        <taxon>Alphaproteobacteria</taxon>
        <taxon>Sphingomonadales</taxon>
        <taxon>Rhizorhabdaceae</taxon>
        <taxon>Alterirhizorhabdus</taxon>
    </lineage>
</organism>
<keyword evidence="8" id="KW-0902">Two-component regulatory system</keyword>
<dbReference type="InterPro" id="IPR005467">
    <property type="entry name" value="His_kinase_dom"/>
</dbReference>
<dbReference type="InterPro" id="IPR036097">
    <property type="entry name" value="HisK_dim/P_sf"/>
</dbReference>
<dbReference type="PANTHER" id="PTHR43065">
    <property type="entry name" value="SENSOR HISTIDINE KINASE"/>
    <property type="match status" value="1"/>
</dbReference>
<proteinExistence type="predicted"/>
<evidence type="ECO:0000256" key="6">
    <source>
        <dbReference type="ARBA" id="ARBA00022777"/>
    </source>
</evidence>
<dbReference type="SMART" id="SM00388">
    <property type="entry name" value="HisKA"/>
    <property type="match status" value="1"/>
</dbReference>
<dbReference type="RefSeq" id="WP_145152119.1">
    <property type="nucleotide sequence ID" value="NZ_VNIM01000046.1"/>
</dbReference>